<dbReference type="OrthoDB" id="271862at2759"/>
<dbReference type="CDD" id="cd00105">
    <property type="entry name" value="KH-I"/>
    <property type="match status" value="1"/>
</dbReference>
<evidence type="ECO:0000256" key="1">
    <source>
        <dbReference type="SAM" id="MobiDB-lite"/>
    </source>
</evidence>
<gene>
    <name evidence="2" type="ORF">MENT_LOCUS7571</name>
</gene>
<sequence length="509" mass="57951">MSATSKARFQQNRRHSSSTSSATPPSVHSQFGSMFHSCQESASLYNEFVRRNIDCFEQKRRAEYVRCHHMAAQQHLSSPPIGSLPRQNIPSKVRLTMEVQNSDFCSLHNGREAWAVNDSLSDIIKDTDCMLQFANQQDESSEEVGLFNQVTIIGELSNVDLAMNRIRALCPITIATPLKNLKDDIECKDLAELIRQWQKCDDLREFSRVQFSLLYPPNPFSSMNNTDMNNPSLVFRASRKDSKMLAAACEAMTKLLFKERPLFFAYLKIPVSQRRMMVGSPEGVLISAISTQTNATIHFPSSEKSTFMNYYLSGTALSVVHAVRAIQDISPVHIEFEAENNHLVSALLQTSEDHRELDQFDIERAVIIQLRKSVYEGGFRLELEEMRHSLTLMTSEENIQNLYKVRQQLLIEPCWKHDRLQKNSKSGPKYLEYLKVLVMESSVRAYIGQGNKVISVCRCRNQRLLQQQAQQKQDIIINNGGGIADKNNNNGGGKMKRQHDTVDELMPLP</sequence>
<dbReference type="Gene3D" id="3.30.310.270">
    <property type="match status" value="1"/>
</dbReference>
<dbReference type="Proteomes" id="UP000580250">
    <property type="component" value="Unassembled WGS sequence"/>
</dbReference>
<organism evidence="2 3">
    <name type="scientific">Meloidogyne enterolobii</name>
    <name type="common">Root-knot nematode worm</name>
    <name type="synonym">Meloidogyne mayaguensis</name>
    <dbReference type="NCBI Taxonomy" id="390850"/>
    <lineage>
        <taxon>Eukaryota</taxon>
        <taxon>Metazoa</taxon>
        <taxon>Ecdysozoa</taxon>
        <taxon>Nematoda</taxon>
        <taxon>Chromadorea</taxon>
        <taxon>Rhabditida</taxon>
        <taxon>Tylenchina</taxon>
        <taxon>Tylenchomorpha</taxon>
        <taxon>Tylenchoidea</taxon>
        <taxon>Meloidogynidae</taxon>
        <taxon>Meloidogyninae</taxon>
        <taxon>Meloidogyne</taxon>
    </lineage>
</organism>
<dbReference type="EMBL" id="CAJEWN010000031">
    <property type="protein sequence ID" value="CAD2143348.1"/>
    <property type="molecule type" value="Genomic_DNA"/>
</dbReference>
<proteinExistence type="predicted"/>
<dbReference type="Pfam" id="PF22801">
    <property type="entry name" value="KH_GLD-3_1st"/>
    <property type="match status" value="1"/>
</dbReference>
<feature type="compositionally biased region" description="Low complexity" evidence="1">
    <location>
        <begin position="480"/>
        <end position="489"/>
    </location>
</feature>
<reference evidence="2 3" key="1">
    <citation type="submission" date="2020-08" db="EMBL/GenBank/DDBJ databases">
        <authorList>
            <person name="Koutsovoulos G."/>
            <person name="Danchin GJ E."/>
        </authorList>
    </citation>
    <scope>NUCLEOTIDE SEQUENCE [LARGE SCALE GENOMIC DNA]</scope>
</reference>
<dbReference type="Gene3D" id="3.30.310.210">
    <property type="match status" value="1"/>
</dbReference>
<feature type="region of interest" description="Disordered" evidence="1">
    <location>
        <begin position="480"/>
        <end position="509"/>
    </location>
</feature>
<name>A0A6V7U2G8_MELEN</name>
<comment type="caution">
    <text evidence="2">The sequence shown here is derived from an EMBL/GenBank/DDBJ whole genome shotgun (WGS) entry which is preliminary data.</text>
</comment>
<dbReference type="SUPFAM" id="SSF54791">
    <property type="entry name" value="Eukaryotic type KH-domain (KH-domain type I)"/>
    <property type="match status" value="1"/>
</dbReference>
<accession>A0A6V7U2G8</accession>
<protein>
    <submittedName>
        <fullName evidence="2">Uncharacterized protein</fullName>
    </submittedName>
</protein>
<feature type="region of interest" description="Disordered" evidence="1">
    <location>
        <begin position="1"/>
        <end position="28"/>
    </location>
</feature>
<evidence type="ECO:0000313" key="3">
    <source>
        <dbReference type="Proteomes" id="UP000580250"/>
    </source>
</evidence>
<evidence type="ECO:0000313" key="2">
    <source>
        <dbReference type="EMBL" id="CAD2143348.1"/>
    </source>
</evidence>
<dbReference type="AlphaFoldDB" id="A0A6V7U2G8"/>
<dbReference type="GO" id="GO:0003723">
    <property type="term" value="F:RNA binding"/>
    <property type="evidence" value="ECO:0007669"/>
    <property type="project" value="InterPro"/>
</dbReference>
<feature type="compositionally biased region" description="Low complexity" evidence="1">
    <location>
        <begin position="17"/>
        <end position="28"/>
    </location>
</feature>
<dbReference type="InterPro" id="IPR036612">
    <property type="entry name" value="KH_dom_type_1_sf"/>
</dbReference>
<feature type="compositionally biased region" description="Polar residues" evidence="1">
    <location>
        <begin position="1"/>
        <end position="10"/>
    </location>
</feature>